<dbReference type="Pfam" id="PF16177">
    <property type="entry name" value="ACAS_N"/>
    <property type="match status" value="1"/>
</dbReference>
<dbReference type="PANTHER" id="PTHR24095:SF14">
    <property type="entry name" value="ACETYL-COENZYME A SYNTHETASE 1"/>
    <property type="match status" value="1"/>
</dbReference>
<dbReference type="Pfam" id="PF00378">
    <property type="entry name" value="ECH_1"/>
    <property type="match status" value="1"/>
</dbReference>
<evidence type="ECO:0000256" key="4">
    <source>
        <dbReference type="ARBA" id="ARBA00022553"/>
    </source>
</evidence>
<evidence type="ECO:0000256" key="3">
    <source>
        <dbReference type="ARBA" id="ARBA00022450"/>
    </source>
</evidence>
<dbReference type="GO" id="GO:0005524">
    <property type="term" value="F:ATP binding"/>
    <property type="evidence" value="ECO:0007669"/>
    <property type="project" value="UniProtKB-KW"/>
</dbReference>
<sequence length="1828" mass="195998">MDHAVAESAGQPPLPQDVAVNPIRSAADWQSQRAACAADPGAFHGAIAAETIHWFDGDGWLMRDADGVWRGWNAATGEAAERVDWTPWTQAFDESEAPFYRWFAGGLTNAAFNEVDRHVLSGHGAEAAYWYEGDRWDAAANGGRGGPVHHVTLTRRELLIRSALAALALRGLGLRQGDRIALNMPNILDQIVWTEGAKRIGVIYTAVFGGFSDKTLSDRIENAGARVVITADGASRNAEMAPFKEAYSDPALDRFVALPTALRITEEVLRAKLGDTALMEPVRRGLEGEITVAPADVMRELGRALDRAGTLDAATVADLRASVAEALTAAPPRVEAVIVVRHAGLPDIPWTEGRDVWAHELLAKAEAELCAAAGLAGMDALRALDDRALCAAVAKAVPCVPVDAEYPLFIIYTSGSTGKPKGVVHVHGGYVAGLAHTMKVSFDALPGRDAIYVVADPGWITGQSYLITASLAARIPGIVTEGAPVFPNAGRFASIIERHKVTIFKAGVTFLKTVMTHPENRADVERYDRSSLRVATFCAEPTSPAVQAFGMAVMTPQYINSYWATEHGGIVWTHPYGNPDQPLRADAHTYPLPWVLGDVWVPESEPDAAGRVAFRPAEVEEKGEIVVTAPYPYLTRTIWGDASSVGKPGWKGDFDRFVTTYFGRFRSADGQPVWAYLQGDFARKYEDGSFSLHGRSDDVINVSGHRMGTEEIEGAILRDKQINPDSPVGNVIVVGAPHREKGLTPVAFVLPAKGRDLTADDERRLKDLVRQEKGAVAVPSDILAVPAFPETRSGKYMRRFLTAMMNGEPLGDTSTLRNPECLTDLEARIAAWTRGQQRAEEQTLIERQRFLSVQYDRLADGVRMATVTIDNPPVNALSDRLLDELDTLVAHLARRADVRAVVITGTGRNFVAGADIRQLLDEVRDESEARALPAKAHAVFRALAALDKPVFAAIRGVALGGGCELAMACHVRVADPRARLGQPEINLFLPPGYGGTQRLPRLLLRKDPERGYGRALEILLSGRQIDAETALEYGLVDVVARGADDALTLAKAMAREAALAPTNILAPTNTLAPTLTLPRFAGEGTPPPTDKTLPCAAGEGGTREALAQAKLALTRQADPLGPPRAGGWGQCARLLKQAHSVGRGPVADTIVRLVDTGLRDGFDAGTEAEIAAFARFLLDPADGAKKGIALFLEKKSPPLPARPRRDSRDGVLPIGSPFVPGATPLPRWQLAQAVVRDLETGAAAHGDPAQAETEVVIPVPEPGPNQALVYVLASEVNYNDVWALTGIPISLFDEHDEDAHVTGSGGVGMVVRMGEALQAQGRLAVGDLVAVYSGVSDLLDPEAGADPMFTDFHIQGYQSPDGSHQQFMLADGPQLFPLPPGLALEEAGSYMLAAGTGYRALFTALDVQPGKRLLVEGAAGGTGAWTVELALARRMKVTGMVSSDRRAAAIRARGAEAVDRSVAEAAFTRIPANPDQWAAWEEAGRPYLDALRAANGGNLVDYAVSHAGETTFPRTFQSLAEGGALTFFGASSGYHMTFLGKPGSAEPAEMLRRARLRPGEAVLVFYGAGAVGLRDDMALSAIEAARESGARVCVVTDRDSERDFVLSLGYGEALAGAVSLAEIARRVPHFDWPDTMPDLPDPQRETAAFKEAVRLFTEDTFKPLGQAVGRILRAADNPRGMPDVVVERARRDTLAVSTMLVKPHTGRVVYCGDMSGRRYSFYAPQVWMRQRRILMPSAAIVGTHLSNAAEIAGLNRVIASGAVRVPTTYLGNWDELPTLHQAMWENRLPEATGGAAKAVVNHALPEAGLTSRDELLIAWAGSATGKGQ</sequence>
<keyword evidence="5" id="KW-0436">Ligase</keyword>
<dbReference type="GO" id="GO:0005829">
    <property type="term" value="C:cytosol"/>
    <property type="evidence" value="ECO:0007669"/>
    <property type="project" value="TreeGrafter"/>
</dbReference>
<dbReference type="InterPro" id="IPR020843">
    <property type="entry name" value="ER"/>
</dbReference>
<dbReference type="Proteomes" id="UP000316083">
    <property type="component" value="Unassembled WGS sequence"/>
</dbReference>
<evidence type="ECO:0000259" key="10">
    <source>
        <dbReference type="SMART" id="SM00829"/>
    </source>
</evidence>
<dbReference type="CDD" id="cd06558">
    <property type="entry name" value="crotonase-like"/>
    <property type="match status" value="1"/>
</dbReference>
<dbReference type="PROSITE" id="PS00455">
    <property type="entry name" value="AMP_BINDING"/>
    <property type="match status" value="1"/>
</dbReference>
<dbReference type="InterPro" id="IPR013154">
    <property type="entry name" value="ADH-like_N"/>
</dbReference>
<dbReference type="Gene3D" id="3.40.50.12780">
    <property type="entry name" value="N-terminal domain of ligase-like"/>
    <property type="match status" value="2"/>
</dbReference>
<dbReference type="InterPro" id="IPR045851">
    <property type="entry name" value="AMP-bd_C_sf"/>
</dbReference>
<dbReference type="EC" id="6.2.1.1" evidence="2"/>
<dbReference type="InterPro" id="IPR000873">
    <property type="entry name" value="AMP-dep_synth/lig_dom"/>
</dbReference>
<dbReference type="InterPro" id="IPR001753">
    <property type="entry name" value="Enoyl-CoA_hydra/iso"/>
</dbReference>
<dbReference type="RefSeq" id="WP_145674369.1">
    <property type="nucleotide sequence ID" value="NZ_VITF01000003.1"/>
</dbReference>
<comment type="catalytic activity">
    <reaction evidence="9">
        <text>a (3S)-3-hydroxyacyl-CoA + NAD(+) = a 3-oxoacyl-CoA + NADH + H(+)</text>
        <dbReference type="Rhea" id="RHEA:22432"/>
        <dbReference type="ChEBI" id="CHEBI:15378"/>
        <dbReference type="ChEBI" id="CHEBI:57318"/>
        <dbReference type="ChEBI" id="CHEBI:57540"/>
        <dbReference type="ChEBI" id="CHEBI:57945"/>
        <dbReference type="ChEBI" id="CHEBI:90726"/>
        <dbReference type="EC" id="1.1.1.35"/>
    </reaction>
</comment>
<dbReference type="Pfam" id="PF08240">
    <property type="entry name" value="ADH_N"/>
    <property type="match status" value="1"/>
</dbReference>
<evidence type="ECO:0000256" key="8">
    <source>
        <dbReference type="ARBA" id="ARBA00022990"/>
    </source>
</evidence>
<evidence type="ECO:0000256" key="5">
    <source>
        <dbReference type="ARBA" id="ARBA00022598"/>
    </source>
</evidence>
<dbReference type="SUPFAM" id="SSF50129">
    <property type="entry name" value="GroES-like"/>
    <property type="match status" value="1"/>
</dbReference>
<dbReference type="InterPro" id="IPR029045">
    <property type="entry name" value="ClpP/crotonase-like_dom_sf"/>
</dbReference>
<organism evidence="11 12">
    <name type="scientific">Azospirillum brasilense</name>
    <dbReference type="NCBI Taxonomy" id="192"/>
    <lineage>
        <taxon>Bacteria</taxon>
        <taxon>Pseudomonadati</taxon>
        <taxon>Pseudomonadota</taxon>
        <taxon>Alphaproteobacteria</taxon>
        <taxon>Rhodospirillales</taxon>
        <taxon>Azospirillaceae</taxon>
        <taxon>Azospirillum</taxon>
    </lineage>
</organism>
<evidence type="ECO:0000313" key="12">
    <source>
        <dbReference type="Proteomes" id="UP000316083"/>
    </source>
</evidence>
<dbReference type="Pfam" id="PF00501">
    <property type="entry name" value="AMP-binding"/>
    <property type="match status" value="2"/>
</dbReference>
<dbReference type="InterPro" id="IPR025110">
    <property type="entry name" value="AMP-bd_C"/>
</dbReference>
<evidence type="ECO:0000313" key="11">
    <source>
        <dbReference type="EMBL" id="TWA71052.1"/>
    </source>
</evidence>
<comment type="caution">
    <text evidence="11">The sequence shown here is derived from an EMBL/GenBank/DDBJ whole genome shotgun (WGS) entry which is preliminary data.</text>
</comment>
<keyword evidence="7" id="KW-0067">ATP-binding</keyword>
<keyword evidence="8" id="KW-0007">Acetylation</keyword>
<evidence type="ECO:0000256" key="9">
    <source>
        <dbReference type="ARBA" id="ARBA00049556"/>
    </source>
</evidence>
<dbReference type="Gene3D" id="3.90.226.10">
    <property type="entry name" value="2-enoyl-CoA Hydratase, Chain A, domain 1"/>
    <property type="match status" value="1"/>
</dbReference>
<dbReference type="Gene3D" id="3.40.50.720">
    <property type="entry name" value="NAD(P)-binding Rossmann-like Domain"/>
    <property type="match status" value="2"/>
</dbReference>
<keyword evidence="4" id="KW-0597">Phosphoprotein</keyword>
<dbReference type="GO" id="GO:0006085">
    <property type="term" value="P:acetyl-CoA biosynthetic process"/>
    <property type="evidence" value="ECO:0007669"/>
    <property type="project" value="TreeGrafter"/>
</dbReference>
<dbReference type="SMART" id="SM00829">
    <property type="entry name" value="PKS_ER"/>
    <property type="match status" value="1"/>
</dbReference>
<feature type="domain" description="Enoyl reductase (ER)" evidence="10">
    <location>
        <begin position="1246"/>
        <end position="1710"/>
    </location>
</feature>
<dbReference type="EMBL" id="VITF01000003">
    <property type="protein sequence ID" value="TWA71052.1"/>
    <property type="molecule type" value="Genomic_DNA"/>
</dbReference>
<dbReference type="PANTHER" id="PTHR24095">
    <property type="entry name" value="ACETYL-COENZYME A SYNTHETASE"/>
    <property type="match status" value="1"/>
</dbReference>
<reference evidence="11 12" key="1">
    <citation type="submission" date="2019-06" db="EMBL/GenBank/DDBJ databases">
        <title>Genomic Encyclopedia of Type Strains, Phase IV (KMG-V): Genome sequencing to study the core and pangenomes of soil and plant-associated prokaryotes.</title>
        <authorList>
            <person name="Whitman W."/>
        </authorList>
    </citation>
    <scope>NUCLEOTIDE SEQUENCE [LARGE SCALE GENOMIC DNA]</scope>
    <source>
        <strain evidence="11 12">BR 11796</strain>
    </source>
</reference>
<evidence type="ECO:0000256" key="7">
    <source>
        <dbReference type="ARBA" id="ARBA00022840"/>
    </source>
</evidence>
<keyword evidence="6" id="KW-0547">Nucleotide-binding</keyword>
<dbReference type="InterPro" id="IPR042099">
    <property type="entry name" value="ANL_N_sf"/>
</dbReference>
<accession>A0A560BES1</accession>
<dbReference type="InterPro" id="IPR011032">
    <property type="entry name" value="GroES-like_sf"/>
</dbReference>
<proteinExistence type="inferred from homology"/>
<dbReference type="SUPFAM" id="SSF52096">
    <property type="entry name" value="ClpP/crotonase"/>
    <property type="match status" value="1"/>
</dbReference>
<dbReference type="Gene3D" id="3.90.180.10">
    <property type="entry name" value="Medium-chain alcohol dehydrogenases, catalytic domain"/>
    <property type="match status" value="1"/>
</dbReference>
<evidence type="ECO:0000256" key="2">
    <source>
        <dbReference type="ARBA" id="ARBA00013275"/>
    </source>
</evidence>
<evidence type="ECO:0000256" key="6">
    <source>
        <dbReference type="ARBA" id="ARBA00022741"/>
    </source>
</evidence>
<dbReference type="InterPro" id="IPR032387">
    <property type="entry name" value="ACAS_N"/>
</dbReference>
<name>A0A560BES1_AZOBR</name>
<dbReference type="SUPFAM" id="SSF56801">
    <property type="entry name" value="Acetyl-CoA synthetase-like"/>
    <property type="match status" value="1"/>
</dbReference>
<dbReference type="GO" id="GO:0003857">
    <property type="term" value="F:(3S)-3-hydroxyacyl-CoA dehydrogenase (NAD+) activity"/>
    <property type="evidence" value="ECO:0007669"/>
    <property type="project" value="UniProtKB-EC"/>
</dbReference>
<dbReference type="Gene3D" id="3.30.300.30">
    <property type="match status" value="1"/>
</dbReference>
<keyword evidence="3" id="KW-0596">Phosphopantetheine</keyword>
<gene>
    <name evidence="11" type="ORF">FBZ82_10321</name>
</gene>
<dbReference type="InterPro" id="IPR036291">
    <property type="entry name" value="NAD(P)-bd_dom_sf"/>
</dbReference>
<dbReference type="Pfam" id="PF13193">
    <property type="entry name" value="AMP-binding_C"/>
    <property type="match status" value="1"/>
</dbReference>
<evidence type="ECO:0000256" key="1">
    <source>
        <dbReference type="ARBA" id="ARBA00006432"/>
    </source>
</evidence>
<dbReference type="SUPFAM" id="SSF51735">
    <property type="entry name" value="NAD(P)-binding Rossmann-fold domains"/>
    <property type="match status" value="2"/>
</dbReference>
<comment type="similarity">
    <text evidence="1">Belongs to the ATP-dependent AMP-binding enzyme family.</text>
</comment>
<protein>
    <recommendedName>
        <fullName evidence="2">acetate--CoA ligase</fullName>
        <ecNumber evidence="2">6.2.1.1</ecNumber>
    </recommendedName>
</protein>
<dbReference type="GO" id="GO:0003987">
    <property type="term" value="F:acetate-CoA ligase activity"/>
    <property type="evidence" value="ECO:0007669"/>
    <property type="project" value="UniProtKB-EC"/>
</dbReference>
<dbReference type="InterPro" id="IPR020845">
    <property type="entry name" value="AMP-binding_CS"/>
</dbReference>